<evidence type="ECO:0000256" key="4">
    <source>
        <dbReference type="ARBA" id="ARBA00022703"/>
    </source>
</evidence>
<evidence type="ECO:0000313" key="9">
    <source>
        <dbReference type="Proteomes" id="UP001209878"/>
    </source>
</evidence>
<dbReference type="InterPro" id="IPR002475">
    <property type="entry name" value="Bcl2-like"/>
</dbReference>
<dbReference type="InterPro" id="IPR026298">
    <property type="entry name" value="Bcl-2_fam"/>
</dbReference>
<dbReference type="GO" id="GO:0001836">
    <property type="term" value="P:release of cytochrome c from mitochondria"/>
    <property type="evidence" value="ECO:0007669"/>
    <property type="project" value="TreeGrafter"/>
</dbReference>
<dbReference type="InterPro" id="IPR046371">
    <property type="entry name" value="Bcl-2_BH1-3"/>
</dbReference>
<dbReference type="PROSITE" id="PS50062">
    <property type="entry name" value="BCL2_FAMILY"/>
    <property type="match status" value="1"/>
</dbReference>
<dbReference type="Pfam" id="PF00452">
    <property type="entry name" value="Bcl-2"/>
    <property type="match status" value="1"/>
</dbReference>
<evidence type="ECO:0000256" key="6">
    <source>
        <dbReference type="ARBA" id="ARBA00023136"/>
    </source>
</evidence>
<keyword evidence="5" id="KW-1133">Transmembrane helix</keyword>
<evidence type="ECO:0000256" key="5">
    <source>
        <dbReference type="ARBA" id="ARBA00022989"/>
    </source>
</evidence>
<comment type="subcellular location">
    <subcellularLocation>
        <location evidence="1">Membrane</location>
        <topology evidence="1">Single-pass membrane protein</topology>
    </subcellularLocation>
</comment>
<dbReference type="AlphaFoldDB" id="A0AAD9NK42"/>
<evidence type="ECO:0000259" key="7">
    <source>
        <dbReference type="SMART" id="SM00337"/>
    </source>
</evidence>
<dbReference type="PANTHER" id="PTHR11256:SF48">
    <property type="entry name" value="BCL-2-RELATED OVARIAN KILLER PROTEIN"/>
    <property type="match status" value="1"/>
</dbReference>
<keyword evidence="9" id="KW-1185">Reference proteome</keyword>
<evidence type="ECO:0000256" key="2">
    <source>
        <dbReference type="ARBA" id="ARBA00009458"/>
    </source>
</evidence>
<feature type="domain" description="Bcl-2 Bcl-2 homology region 1-3" evidence="7">
    <location>
        <begin position="92"/>
        <end position="195"/>
    </location>
</feature>
<sequence length="253" mass="28375">MGKKSLRRDALGEEPHLLNLTLMVLKRITQGTIHGRLQKKEFEQQEADQLAAQTKVLCQEYIHSRLKAASIWPQQLERCARNVHPSDVSIRLQQIGGILETTYPDLYRNVAKHTGVCLRTTQCIHDVLTTAAEVLLPSRSSTTWGRVVALFAIAAGLAEDCVNQGHPDYVSDIIDVFTQVTRLRLDKWVHKQGGWLSLLVAFPRDTKDTSVHDRPEAGVIGAVAGFITSFLVTSHCCYVIAQWCHRYHEITGL</sequence>
<dbReference type="SUPFAM" id="SSF56854">
    <property type="entry name" value="Bcl-2 inhibitors of programmed cell death"/>
    <property type="match status" value="1"/>
</dbReference>
<dbReference type="SMART" id="SM00337">
    <property type="entry name" value="BCL"/>
    <property type="match status" value="1"/>
</dbReference>
<dbReference type="GO" id="GO:0005741">
    <property type="term" value="C:mitochondrial outer membrane"/>
    <property type="evidence" value="ECO:0007669"/>
    <property type="project" value="TreeGrafter"/>
</dbReference>
<dbReference type="InterPro" id="IPR036834">
    <property type="entry name" value="Bcl-2-like_sf"/>
</dbReference>
<dbReference type="EMBL" id="JAODUO010001092">
    <property type="protein sequence ID" value="KAK2171206.1"/>
    <property type="molecule type" value="Genomic_DNA"/>
</dbReference>
<dbReference type="GO" id="GO:0008630">
    <property type="term" value="P:intrinsic apoptotic signaling pathway in response to DNA damage"/>
    <property type="evidence" value="ECO:0007669"/>
    <property type="project" value="TreeGrafter"/>
</dbReference>
<keyword evidence="4" id="KW-0053">Apoptosis</keyword>
<dbReference type="Proteomes" id="UP001209878">
    <property type="component" value="Unassembled WGS sequence"/>
</dbReference>
<proteinExistence type="inferred from homology"/>
<dbReference type="GO" id="GO:0051400">
    <property type="term" value="F:BH domain binding"/>
    <property type="evidence" value="ECO:0007669"/>
    <property type="project" value="TreeGrafter"/>
</dbReference>
<dbReference type="GO" id="GO:0042981">
    <property type="term" value="P:regulation of apoptotic process"/>
    <property type="evidence" value="ECO:0007669"/>
    <property type="project" value="InterPro"/>
</dbReference>
<evidence type="ECO:0000256" key="3">
    <source>
        <dbReference type="ARBA" id="ARBA00022692"/>
    </source>
</evidence>
<organism evidence="8 9">
    <name type="scientific">Ridgeia piscesae</name>
    <name type="common">Tubeworm</name>
    <dbReference type="NCBI Taxonomy" id="27915"/>
    <lineage>
        <taxon>Eukaryota</taxon>
        <taxon>Metazoa</taxon>
        <taxon>Spiralia</taxon>
        <taxon>Lophotrochozoa</taxon>
        <taxon>Annelida</taxon>
        <taxon>Polychaeta</taxon>
        <taxon>Sedentaria</taxon>
        <taxon>Canalipalpata</taxon>
        <taxon>Sabellida</taxon>
        <taxon>Siboglinidae</taxon>
        <taxon>Ridgeia</taxon>
    </lineage>
</organism>
<keyword evidence="6" id="KW-0472">Membrane</keyword>
<reference evidence="8" key="1">
    <citation type="journal article" date="2023" name="Mol. Biol. Evol.">
        <title>Third-Generation Sequencing Reveals the Adaptive Role of the Epigenome in Three Deep-Sea Polychaetes.</title>
        <authorList>
            <person name="Perez M."/>
            <person name="Aroh O."/>
            <person name="Sun Y."/>
            <person name="Lan Y."/>
            <person name="Juniper S.K."/>
            <person name="Young C.R."/>
            <person name="Angers B."/>
            <person name="Qian P.Y."/>
        </authorList>
    </citation>
    <scope>NUCLEOTIDE SEQUENCE</scope>
    <source>
        <strain evidence="8">R07B-5</strain>
    </source>
</reference>
<dbReference type="GO" id="GO:0097192">
    <property type="term" value="P:extrinsic apoptotic signaling pathway in absence of ligand"/>
    <property type="evidence" value="ECO:0007669"/>
    <property type="project" value="TreeGrafter"/>
</dbReference>
<comment type="caution">
    <text evidence="8">The sequence shown here is derived from an EMBL/GenBank/DDBJ whole genome shotgun (WGS) entry which is preliminary data.</text>
</comment>
<name>A0AAD9NK42_RIDPI</name>
<evidence type="ECO:0000256" key="1">
    <source>
        <dbReference type="ARBA" id="ARBA00004167"/>
    </source>
</evidence>
<dbReference type="Gene3D" id="1.10.437.10">
    <property type="entry name" value="Blc2-like"/>
    <property type="match status" value="1"/>
</dbReference>
<keyword evidence="3" id="KW-0812">Transmembrane</keyword>
<dbReference type="PANTHER" id="PTHR11256">
    <property type="entry name" value="BCL-2 RELATED"/>
    <property type="match status" value="1"/>
</dbReference>
<evidence type="ECO:0000313" key="8">
    <source>
        <dbReference type="EMBL" id="KAK2171206.1"/>
    </source>
</evidence>
<dbReference type="PRINTS" id="PR01862">
    <property type="entry name" value="BCL2FAMILY"/>
</dbReference>
<dbReference type="CDD" id="cd06845">
    <property type="entry name" value="Bcl-2_like"/>
    <property type="match status" value="1"/>
</dbReference>
<protein>
    <recommendedName>
        <fullName evidence="7">Bcl-2 Bcl-2 homology region 1-3 domain-containing protein</fullName>
    </recommendedName>
</protein>
<accession>A0AAD9NK42</accession>
<gene>
    <name evidence="8" type="ORF">NP493_1089g00006</name>
</gene>
<comment type="similarity">
    <text evidence="2">Belongs to the Bcl-2 family.</text>
</comment>